<evidence type="ECO:0000256" key="1">
    <source>
        <dbReference type="ARBA" id="ARBA00022553"/>
    </source>
</evidence>
<dbReference type="InterPro" id="IPR011006">
    <property type="entry name" value="CheY-like_superfamily"/>
</dbReference>
<dbReference type="InterPro" id="IPR001789">
    <property type="entry name" value="Sig_transdc_resp-reg_receiver"/>
</dbReference>
<dbReference type="GO" id="GO:0000160">
    <property type="term" value="P:phosphorelay signal transduction system"/>
    <property type="evidence" value="ECO:0007669"/>
    <property type="project" value="InterPro"/>
</dbReference>
<dbReference type="AlphaFoldDB" id="A0A3R8TTF2"/>
<comment type="caution">
    <text evidence="4">The sequence shown here is derived from an EMBL/GenBank/DDBJ whole genome shotgun (WGS) entry which is preliminary data.</text>
</comment>
<dbReference type="PANTHER" id="PTHR44591:SF25">
    <property type="entry name" value="CHEMOTAXIS TWO-COMPONENT RESPONSE REGULATOR"/>
    <property type="match status" value="1"/>
</dbReference>
<dbReference type="SMART" id="SM00448">
    <property type="entry name" value="REC"/>
    <property type="match status" value="1"/>
</dbReference>
<keyword evidence="5" id="KW-1185">Reference proteome</keyword>
<name>A0A3R8TTF2_9BURK</name>
<gene>
    <name evidence="4" type="ORF">EIP75_11110</name>
</gene>
<feature type="modified residue" description="4-aspartylphosphate" evidence="2">
    <location>
        <position position="80"/>
    </location>
</feature>
<dbReference type="Proteomes" id="UP000269265">
    <property type="component" value="Unassembled WGS sequence"/>
</dbReference>
<dbReference type="InterPro" id="IPR050595">
    <property type="entry name" value="Bact_response_regulator"/>
</dbReference>
<protein>
    <submittedName>
        <fullName evidence="4">Response regulator</fullName>
    </submittedName>
</protein>
<organism evidence="4 5">
    <name type="scientific">Aquabacterium soli</name>
    <dbReference type="NCBI Taxonomy" id="2493092"/>
    <lineage>
        <taxon>Bacteria</taxon>
        <taxon>Pseudomonadati</taxon>
        <taxon>Pseudomonadota</taxon>
        <taxon>Betaproteobacteria</taxon>
        <taxon>Burkholderiales</taxon>
        <taxon>Aquabacterium</taxon>
    </lineage>
</organism>
<dbReference type="EMBL" id="RSED01000007">
    <property type="protein sequence ID" value="RRS04427.1"/>
    <property type="molecule type" value="Genomic_DNA"/>
</dbReference>
<dbReference type="Gene3D" id="3.40.50.2300">
    <property type="match status" value="1"/>
</dbReference>
<keyword evidence="1 2" id="KW-0597">Phosphoprotein</keyword>
<reference evidence="4 5" key="1">
    <citation type="submission" date="2018-12" db="EMBL/GenBank/DDBJ databases">
        <title>The whole draft genome of Aquabacterium sp. SJQ9.</title>
        <authorList>
            <person name="Sun L."/>
            <person name="Gao X."/>
            <person name="Chen W."/>
            <person name="Huang K."/>
        </authorList>
    </citation>
    <scope>NUCLEOTIDE SEQUENCE [LARGE SCALE GENOMIC DNA]</scope>
    <source>
        <strain evidence="4 5">SJQ9</strain>
    </source>
</reference>
<evidence type="ECO:0000313" key="4">
    <source>
        <dbReference type="EMBL" id="RRS04427.1"/>
    </source>
</evidence>
<evidence type="ECO:0000256" key="2">
    <source>
        <dbReference type="PROSITE-ProRule" id="PRU00169"/>
    </source>
</evidence>
<dbReference type="SUPFAM" id="SSF52172">
    <property type="entry name" value="CheY-like"/>
    <property type="match status" value="1"/>
</dbReference>
<feature type="domain" description="Response regulatory" evidence="3">
    <location>
        <begin position="31"/>
        <end position="145"/>
    </location>
</feature>
<sequence>MRTHGHAASLLLFRWLHRPLNGGLLLNAGTVVAIIDDDASLREAIGSLLASFDIRSEAFRDAQAMLASPRLSEFGCFLSDVVMPDANGFELLERLRAAGHQQPVIFMTAHKARGYAERSDALGACCLLTKPFTTEALMDCLAKALEK</sequence>
<accession>A0A3R8TTF2</accession>
<dbReference type="PROSITE" id="PS50110">
    <property type="entry name" value="RESPONSE_REGULATORY"/>
    <property type="match status" value="1"/>
</dbReference>
<dbReference type="PANTHER" id="PTHR44591">
    <property type="entry name" value="STRESS RESPONSE REGULATOR PROTEIN 1"/>
    <property type="match status" value="1"/>
</dbReference>
<dbReference type="Pfam" id="PF00072">
    <property type="entry name" value="Response_reg"/>
    <property type="match status" value="1"/>
</dbReference>
<proteinExistence type="predicted"/>
<evidence type="ECO:0000313" key="5">
    <source>
        <dbReference type="Proteomes" id="UP000269265"/>
    </source>
</evidence>
<evidence type="ECO:0000259" key="3">
    <source>
        <dbReference type="PROSITE" id="PS50110"/>
    </source>
</evidence>